<evidence type="ECO:0000259" key="2">
    <source>
        <dbReference type="PROSITE" id="PS50158"/>
    </source>
</evidence>
<keyword evidence="1" id="KW-0479">Metal-binding</keyword>
<dbReference type="InterPro" id="IPR036875">
    <property type="entry name" value="Znf_CCHC_sf"/>
</dbReference>
<dbReference type="InterPro" id="IPR001878">
    <property type="entry name" value="Znf_CCHC"/>
</dbReference>
<dbReference type="GO" id="GO:0003676">
    <property type="term" value="F:nucleic acid binding"/>
    <property type="evidence" value="ECO:0007669"/>
    <property type="project" value="InterPro"/>
</dbReference>
<reference evidence="3" key="1">
    <citation type="submission" date="2025-08" db="UniProtKB">
        <authorList>
            <consortium name="Ensembl"/>
        </authorList>
    </citation>
    <scope>IDENTIFICATION</scope>
</reference>
<dbReference type="Pfam" id="PF00098">
    <property type="entry name" value="zf-CCHC"/>
    <property type="match status" value="2"/>
</dbReference>
<feature type="domain" description="CCHC-type" evidence="2">
    <location>
        <begin position="49"/>
        <end position="64"/>
    </location>
</feature>
<dbReference type="PANTHER" id="PTHR46486:SF1">
    <property type="entry name" value="CCHC-TYPE DOMAIN-CONTAINING PROTEIN"/>
    <property type="match status" value="1"/>
</dbReference>
<dbReference type="Gene3D" id="4.10.60.10">
    <property type="entry name" value="Zinc finger, CCHC-type"/>
    <property type="match status" value="2"/>
</dbReference>
<proteinExistence type="predicted"/>
<name>A0A673WJB3_SALTR</name>
<accession>A0A673WJB3</accession>
<dbReference type="Proteomes" id="UP000472277">
    <property type="component" value="Chromosome 24"/>
</dbReference>
<keyword evidence="1" id="KW-0862">Zinc</keyword>
<reference evidence="3" key="2">
    <citation type="submission" date="2025-09" db="UniProtKB">
        <authorList>
            <consortium name="Ensembl"/>
        </authorList>
    </citation>
    <scope>IDENTIFICATION</scope>
</reference>
<dbReference type="AlphaFoldDB" id="A0A673WJB3"/>
<dbReference type="PROSITE" id="PS50158">
    <property type="entry name" value="ZF_CCHC"/>
    <property type="match status" value="2"/>
</dbReference>
<evidence type="ECO:0000256" key="1">
    <source>
        <dbReference type="PROSITE-ProRule" id="PRU00047"/>
    </source>
</evidence>
<organism evidence="3 4">
    <name type="scientific">Salmo trutta</name>
    <name type="common">Brown trout</name>
    <dbReference type="NCBI Taxonomy" id="8032"/>
    <lineage>
        <taxon>Eukaryota</taxon>
        <taxon>Metazoa</taxon>
        <taxon>Chordata</taxon>
        <taxon>Craniata</taxon>
        <taxon>Vertebrata</taxon>
        <taxon>Euteleostomi</taxon>
        <taxon>Actinopterygii</taxon>
        <taxon>Neopterygii</taxon>
        <taxon>Teleostei</taxon>
        <taxon>Protacanthopterygii</taxon>
        <taxon>Salmoniformes</taxon>
        <taxon>Salmonidae</taxon>
        <taxon>Salmoninae</taxon>
        <taxon>Salmo</taxon>
    </lineage>
</organism>
<feature type="domain" description="CCHC-type" evidence="2">
    <location>
        <begin position="67"/>
        <end position="82"/>
    </location>
</feature>
<evidence type="ECO:0000313" key="3">
    <source>
        <dbReference type="Ensembl" id="ENSSTUP00000008236.1"/>
    </source>
</evidence>
<dbReference type="GO" id="GO:0008270">
    <property type="term" value="F:zinc ion binding"/>
    <property type="evidence" value="ECO:0007669"/>
    <property type="project" value="UniProtKB-KW"/>
</dbReference>
<protein>
    <recommendedName>
        <fullName evidence="2">CCHC-type domain-containing protein</fullName>
    </recommendedName>
</protein>
<dbReference type="GeneTree" id="ENSGT00530000063983"/>
<dbReference type="SMART" id="SM00343">
    <property type="entry name" value="ZnF_C2HC"/>
    <property type="match status" value="4"/>
</dbReference>
<dbReference type="Ensembl" id="ENSSTUT00000008801.1">
    <property type="protein sequence ID" value="ENSSTUP00000008236.1"/>
    <property type="gene ID" value="ENSSTUG00000004053.1"/>
</dbReference>
<evidence type="ECO:0000313" key="4">
    <source>
        <dbReference type="Proteomes" id="UP000472277"/>
    </source>
</evidence>
<dbReference type="SUPFAM" id="SSF57756">
    <property type="entry name" value="Retrovirus zinc finger-like domains"/>
    <property type="match status" value="2"/>
</dbReference>
<dbReference type="InParanoid" id="A0A673WJB3"/>
<keyword evidence="1" id="KW-0863">Zinc-finger</keyword>
<dbReference type="Pfam" id="PF23058">
    <property type="entry name" value="RBD_ZCCHC3_2nd"/>
    <property type="match status" value="1"/>
</dbReference>
<sequence length="190" mass="21481">MDYDGMWNGNRKYAVRFRTRTGGIEYPPASFYIGGVKGYLYFYGQPKTCRRCGEEGHIAALCPNTFCRNCLEAGHLARDCKKPKSCNLNCFEAGHLARDCKKPKSCNLCDSTEHMFKDCPERHKTYGIERHCQEYSFVFFLKGIGLPGVLPSGVSPKEHRGHQKVQQGLEGRCFSMEHTQRALGRGGDNI</sequence>
<keyword evidence="4" id="KW-1185">Reference proteome</keyword>
<dbReference type="PANTHER" id="PTHR46486">
    <property type="entry name" value="CCHC-TYPE DOMAIN-CONTAINING PROTEIN"/>
    <property type="match status" value="1"/>
</dbReference>
<dbReference type="InterPro" id="IPR057811">
    <property type="entry name" value="RBD_ZCCHC3_2nd"/>
</dbReference>